<dbReference type="GO" id="GO:0032357">
    <property type="term" value="F:oxidized purine DNA binding"/>
    <property type="evidence" value="ECO:0007669"/>
    <property type="project" value="TreeGrafter"/>
</dbReference>
<organism evidence="17 18">
    <name type="scientific">Microbulbifer rhizosphaerae</name>
    <dbReference type="NCBI Taxonomy" id="1562603"/>
    <lineage>
        <taxon>Bacteria</taxon>
        <taxon>Pseudomonadati</taxon>
        <taxon>Pseudomonadota</taxon>
        <taxon>Gammaproteobacteria</taxon>
        <taxon>Cellvibrionales</taxon>
        <taxon>Microbulbiferaceae</taxon>
        <taxon>Microbulbifer</taxon>
    </lineage>
</organism>
<keyword evidence="6" id="KW-0004">4Fe-4S</keyword>
<keyword evidence="8 14" id="KW-0227">DNA damage</keyword>
<evidence type="ECO:0000313" key="18">
    <source>
        <dbReference type="Proteomes" id="UP000535937"/>
    </source>
</evidence>
<evidence type="ECO:0000313" key="17">
    <source>
        <dbReference type="EMBL" id="MBB3060618.1"/>
    </source>
</evidence>
<dbReference type="Gene3D" id="3.90.79.10">
    <property type="entry name" value="Nucleoside Triphosphate Pyrophosphohydrolase"/>
    <property type="match status" value="1"/>
</dbReference>
<comment type="similarity">
    <text evidence="3 14">Belongs to the Nth/MutY family.</text>
</comment>
<proteinExistence type="inferred from homology"/>
<comment type="cofactor">
    <cofactor evidence="14">
        <name>[4Fe-4S] cluster</name>
        <dbReference type="ChEBI" id="CHEBI:49883"/>
    </cofactor>
    <text evidence="14">Binds 1 [4Fe-4S] cluster.</text>
</comment>
<dbReference type="Gene3D" id="1.10.340.30">
    <property type="entry name" value="Hypothetical protein, domain 2"/>
    <property type="match status" value="1"/>
</dbReference>
<dbReference type="AlphaFoldDB" id="A0A7W4WAE4"/>
<dbReference type="GO" id="GO:0046872">
    <property type="term" value="F:metal ion binding"/>
    <property type="evidence" value="ECO:0007669"/>
    <property type="project" value="UniProtKB-UniRule"/>
</dbReference>
<keyword evidence="9 17" id="KW-0378">Hydrolase</keyword>
<evidence type="ECO:0000256" key="8">
    <source>
        <dbReference type="ARBA" id="ARBA00022763"/>
    </source>
</evidence>
<dbReference type="PROSITE" id="PS00764">
    <property type="entry name" value="ENDONUCLEASE_III_1"/>
    <property type="match status" value="1"/>
</dbReference>
<dbReference type="GO" id="GO:0035485">
    <property type="term" value="F:adenine/guanine mispair binding"/>
    <property type="evidence" value="ECO:0007669"/>
    <property type="project" value="TreeGrafter"/>
</dbReference>
<evidence type="ECO:0000256" key="4">
    <source>
        <dbReference type="ARBA" id="ARBA00012045"/>
    </source>
</evidence>
<dbReference type="GO" id="GO:0006284">
    <property type="term" value="P:base-excision repair"/>
    <property type="evidence" value="ECO:0007669"/>
    <property type="project" value="UniProtKB-UniRule"/>
</dbReference>
<evidence type="ECO:0000256" key="11">
    <source>
        <dbReference type="ARBA" id="ARBA00023014"/>
    </source>
</evidence>
<dbReference type="InterPro" id="IPR004035">
    <property type="entry name" value="Endouclease-III_FeS-bd_BS"/>
</dbReference>
<dbReference type="PANTHER" id="PTHR42944:SF1">
    <property type="entry name" value="ADENINE DNA GLYCOSYLASE"/>
    <property type="match status" value="1"/>
</dbReference>
<dbReference type="SUPFAM" id="SSF48150">
    <property type="entry name" value="DNA-glycosylase"/>
    <property type="match status" value="1"/>
</dbReference>
<evidence type="ECO:0000256" key="1">
    <source>
        <dbReference type="ARBA" id="ARBA00000843"/>
    </source>
</evidence>
<dbReference type="RefSeq" id="WP_183458148.1">
    <property type="nucleotide sequence ID" value="NZ_JACHWZ010000005.1"/>
</dbReference>
<dbReference type="SMART" id="SM00478">
    <property type="entry name" value="ENDO3c"/>
    <property type="match status" value="1"/>
</dbReference>
<protein>
    <recommendedName>
        <fullName evidence="5 14">Adenine DNA glycosylase</fullName>
        <ecNumber evidence="4 14">3.2.2.31</ecNumber>
    </recommendedName>
</protein>
<dbReference type="PROSITE" id="PS01155">
    <property type="entry name" value="ENDONUCLEASE_III_2"/>
    <property type="match status" value="1"/>
</dbReference>
<keyword evidence="12" id="KW-0234">DNA repair</keyword>
<keyword evidence="13 14" id="KW-0326">Glycosidase</keyword>
<feature type="compositionally biased region" description="Basic and acidic residues" evidence="15">
    <location>
        <begin position="220"/>
        <end position="229"/>
    </location>
</feature>
<dbReference type="NCBIfam" id="NF008132">
    <property type="entry name" value="PRK10880.1"/>
    <property type="match status" value="1"/>
</dbReference>
<evidence type="ECO:0000259" key="16">
    <source>
        <dbReference type="SMART" id="SM00478"/>
    </source>
</evidence>
<dbReference type="CDD" id="cd00056">
    <property type="entry name" value="ENDO3c"/>
    <property type="match status" value="1"/>
</dbReference>
<dbReference type="InterPro" id="IPR005760">
    <property type="entry name" value="A/G_AdeGlyc_MutY"/>
</dbReference>
<comment type="catalytic activity">
    <reaction evidence="1 14">
        <text>Hydrolyzes free adenine bases from 7,8-dihydro-8-oxoguanine:adenine mismatched double-stranded DNA, leaving an apurinic site.</text>
        <dbReference type="EC" id="3.2.2.31"/>
    </reaction>
</comment>
<evidence type="ECO:0000256" key="3">
    <source>
        <dbReference type="ARBA" id="ARBA00008343"/>
    </source>
</evidence>
<evidence type="ECO:0000256" key="5">
    <source>
        <dbReference type="ARBA" id="ARBA00022023"/>
    </source>
</evidence>
<evidence type="ECO:0000256" key="13">
    <source>
        <dbReference type="ARBA" id="ARBA00023295"/>
    </source>
</evidence>
<evidence type="ECO:0000256" key="2">
    <source>
        <dbReference type="ARBA" id="ARBA00002933"/>
    </source>
</evidence>
<comment type="caution">
    <text evidence="17">The sequence shown here is derived from an EMBL/GenBank/DDBJ whole genome shotgun (WGS) entry which is preliminary data.</text>
</comment>
<dbReference type="GO" id="GO:0000701">
    <property type="term" value="F:purine-specific mismatch base pair DNA N-glycosylase activity"/>
    <property type="evidence" value="ECO:0007669"/>
    <property type="project" value="UniProtKB-EC"/>
</dbReference>
<dbReference type="Pfam" id="PF14815">
    <property type="entry name" value="NUDIX_4"/>
    <property type="match status" value="1"/>
</dbReference>
<dbReference type="InterPro" id="IPR003265">
    <property type="entry name" value="HhH-GPD_domain"/>
</dbReference>
<comment type="function">
    <text evidence="2">Adenine glycosylase active on G-A mispairs. MutY also corrects error-prone DNA synthesis past GO lesions which are due to the oxidatively damaged form of guanine: 7,8-dihydro-8-oxoguanine (8-oxo-dGTP).</text>
</comment>
<sequence>MTPNQFQQAVLTWFDHHGRKDLPWQQDITPYRVWVSEIMLQQTQVSAVIPYFQRFMASFPILADLAAAPLDQVLAHWSGLGYYARARNLHKCAQVVMEEHDGQLPRDTDALAELPGIGRSTAGAIASISMGLRAPILDGNVKRVLARLHAVDGWPGQSTAANRLWQLAERYTPQERCNHYTQAMMDLGATLCTRSKPRCGDCPLASACTASAQGNPQDYPGKKPRAEKPVRESTMLLIEHGEQIYLEQRPPSGIWGGLWCPPQAEKPGQWLAERGWRAAETQTLPPLRHTFTHFHLDITPVWVRLEKMPAQVAEAGGGWYKLRQLNRPRAAQQLGLPAPIVKLAKQLLALQAPLLANSPAPSL</sequence>
<dbReference type="InterPro" id="IPR029119">
    <property type="entry name" value="MutY_C"/>
</dbReference>
<dbReference type="InterPro" id="IPR023170">
    <property type="entry name" value="HhH_base_excis_C"/>
</dbReference>
<evidence type="ECO:0000256" key="10">
    <source>
        <dbReference type="ARBA" id="ARBA00023004"/>
    </source>
</evidence>
<keyword evidence="11" id="KW-0411">Iron-sulfur</keyword>
<dbReference type="GO" id="GO:0034039">
    <property type="term" value="F:8-oxo-7,8-dihydroguanine DNA N-glycosylase activity"/>
    <property type="evidence" value="ECO:0007669"/>
    <property type="project" value="TreeGrafter"/>
</dbReference>
<name>A0A7W4WAE4_9GAMM</name>
<dbReference type="Pfam" id="PF00633">
    <property type="entry name" value="HHH"/>
    <property type="match status" value="1"/>
</dbReference>
<gene>
    <name evidence="17" type="ORF">FHS09_001437</name>
</gene>
<dbReference type="NCBIfam" id="TIGR01084">
    <property type="entry name" value="mutY"/>
    <property type="match status" value="1"/>
</dbReference>
<keyword evidence="7" id="KW-0479">Metal-binding</keyword>
<evidence type="ECO:0000256" key="15">
    <source>
        <dbReference type="SAM" id="MobiDB-lite"/>
    </source>
</evidence>
<evidence type="ECO:0000256" key="9">
    <source>
        <dbReference type="ARBA" id="ARBA00022801"/>
    </source>
</evidence>
<dbReference type="Proteomes" id="UP000535937">
    <property type="component" value="Unassembled WGS sequence"/>
</dbReference>
<evidence type="ECO:0000256" key="14">
    <source>
        <dbReference type="RuleBase" id="RU365096"/>
    </source>
</evidence>
<evidence type="ECO:0000256" key="12">
    <source>
        <dbReference type="ARBA" id="ARBA00023204"/>
    </source>
</evidence>
<dbReference type="Gene3D" id="1.10.1670.10">
    <property type="entry name" value="Helix-hairpin-Helix base-excision DNA repair enzymes (C-terminal)"/>
    <property type="match status" value="1"/>
</dbReference>
<dbReference type="SUPFAM" id="SSF55811">
    <property type="entry name" value="Nudix"/>
    <property type="match status" value="1"/>
</dbReference>
<accession>A0A7W4WAE4</accession>
<feature type="domain" description="HhH-GPD" evidence="16">
    <location>
        <begin position="39"/>
        <end position="190"/>
    </location>
</feature>
<evidence type="ECO:0000256" key="7">
    <source>
        <dbReference type="ARBA" id="ARBA00022723"/>
    </source>
</evidence>
<evidence type="ECO:0000256" key="6">
    <source>
        <dbReference type="ARBA" id="ARBA00022485"/>
    </source>
</evidence>
<keyword evidence="18" id="KW-1185">Reference proteome</keyword>
<dbReference type="InterPro" id="IPR015797">
    <property type="entry name" value="NUDIX_hydrolase-like_dom_sf"/>
</dbReference>
<dbReference type="Pfam" id="PF00730">
    <property type="entry name" value="HhH-GPD"/>
    <property type="match status" value="1"/>
</dbReference>
<dbReference type="InterPro" id="IPR000445">
    <property type="entry name" value="HhH_motif"/>
</dbReference>
<dbReference type="CDD" id="cd03431">
    <property type="entry name" value="NUDIX_DNA_Glycosylase_C-MutY"/>
    <property type="match status" value="1"/>
</dbReference>
<keyword evidence="10 14" id="KW-0408">Iron</keyword>
<dbReference type="PANTHER" id="PTHR42944">
    <property type="entry name" value="ADENINE DNA GLYCOSYLASE"/>
    <property type="match status" value="1"/>
</dbReference>
<dbReference type="InterPro" id="IPR004036">
    <property type="entry name" value="Endonuclease-III-like_CS2"/>
</dbReference>
<dbReference type="InterPro" id="IPR011257">
    <property type="entry name" value="DNA_glycosylase"/>
</dbReference>
<dbReference type="InterPro" id="IPR044298">
    <property type="entry name" value="MIG/MutY"/>
</dbReference>
<dbReference type="GO" id="GO:0006298">
    <property type="term" value="P:mismatch repair"/>
    <property type="evidence" value="ECO:0007669"/>
    <property type="project" value="TreeGrafter"/>
</dbReference>
<dbReference type="GO" id="GO:0051539">
    <property type="term" value="F:4 iron, 4 sulfur cluster binding"/>
    <property type="evidence" value="ECO:0007669"/>
    <property type="project" value="UniProtKB-UniRule"/>
</dbReference>
<dbReference type="EMBL" id="JACHWZ010000005">
    <property type="protein sequence ID" value="MBB3060618.1"/>
    <property type="molecule type" value="Genomic_DNA"/>
</dbReference>
<feature type="region of interest" description="Disordered" evidence="15">
    <location>
        <begin position="210"/>
        <end position="229"/>
    </location>
</feature>
<dbReference type="EC" id="3.2.2.31" evidence="4 14"/>
<reference evidence="17 18" key="1">
    <citation type="submission" date="2020-08" db="EMBL/GenBank/DDBJ databases">
        <title>Genomic Encyclopedia of Type Strains, Phase III (KMG-III): the genomes of soil and plant-associated and newly described type strains.</title>
        <authorList>
            <person name="Whitman W."/>
        </authorList>
    </citation>
    <scope>NUCLEOTIDE SEQUENCE [LARGE SCALE GENOMIC DNA]</scope>
    <source>
        <strain evidence="17 18">CECT 8799</strain>
    </source>
</reference>
<dbReference type="FunFam" id="1.10.340.30:FF:000002">
    <property type="entry name" value="Adenine DNA glycosylase"/>
    <property type="match status" value="1"/>
</dbReference>